<dbReference type="InterPro" id="IPR005162">
    <property type="entry name" value="Retrotrans_gag_dom"/>
</dbReference>
<evidence type="ECO:0000313" key="3">
    <source>
        <dbReference type="EMBL" id="CAA0816560.1"/>
    </source>
</evidence>
<dbReference type="PANTHER" id="PTHR37610">
    <property type="entry name" value="CCHC-TYPE DOMAIN-CONTAINING PROTEIN"/>
    <property type="match status" value="1"/>
</dbReference>
<dbReference type="OrthoDB" id="5544992at2759"/>
<evidence type="ECO:0008006" key="5">
    <source>
        <dbReference type="Google" id="ProtNLM"/>
    </source>
</evidence>
<accession>A0A9N7MR56</accession>
<dbReference type="AlphaFoldDB" id="A0A9N7MR56"/>
<gene>
    <name evidence="3" type="ORF">SHERM_16426</name>
</gene>
<dbReference type="InterPro" id="IPR029472">
    <property type="entry name" value="Copia-like_N"/>
</dbReference>
<comment type="caution">
    <text evidence="3">The sequence shown here is derived from an EMBL/GenBank/DDBJ whole genome shotgun (WGS) entry which is preliminary data.</text>
</comment>
<proteinExistence type="predicted"/>
<evidence type="ECO:0000259" key="2">
    <source>
        <dbReference type="Pfam" id="PF14244"/>
    </source>
</evidence>
<name>A0A9N7MR56_STRHE</name>
<sequence length="252" mass="28935">MTGKNFLSWRRSMTIALGAKRKLGFINGDIVQPDIDDDDYDEWKKVDWMILSWILNTLSKDIAESFVYAETSKDLWDEICLRYGENNGPMRYKLQREINTLTQGHNSVMEYFNKLKKLWDEFACVVLVQMCNCPKGQMAVRHEAETKLIQFLMGLNDSYDHLKNQILLFDPLPSVNKAYSMVLSAERQRSVTNSLDRMENMAMNVKYEGYGRGQVGQGRGYGGRGGNWQGGRGRGSVRLSKEEKAKLLCDKC</sequence>
<feature type="domain" description="Retrotransposon Copia-like N-terminal" evidence="2">
    <location>
        <begin position="1"/>
        <end position="34"/>
    </location>
</feature>
<feature type="non-terminal residue" evidence="3">
    <location>
        <position position="252"/>
    </location>
</feature>
<keyword evidence="4" id="KW-1185">Reference proteome</keyword>
<dbReference type="Pfam" id="PF14244">
    <property type="entry name" value="Retrotran_gag_3"/>
    <property type="match status" value="1"/>
</dbReference>
<feature type="domain" description="Retrotransposon gag" evidence="1">
    <location>
        <begin position="64"/>
        <end position="123"/>
    </location>
</feature>
<protein>
    <recommendedName>
        <fullName evidence="5">Retrotransposon Copia-like N-terminal domain-containing protein</fullName>
    </recommendedName>
</protein>
<dbReference type="Pfam" id="PF03732">
    <property type="entry name" value="Retrotrans_gag"/>
    <property type="match status" value="1"/>
</dbReference>
<evidence type="ECO:0000313" key="4">
    <source>
        <dbReference type="Proteomes" id="UP001153555"/>
    </source>
</evidence>
<dbReference type="Proteomes" id="UP001153555">
    <property type="component" value="Unassembled WGS sequence"/>
</dbReference>
<dbReference type="PANTHER" id="PTHR37610:SF40">
    <property type="entry name" value="OS01G0909600 PROTEIN"/>
    <property type="match status" value="1"/>
</dbReference>
<dbReference type="EMBL" id="CACSLK010014277">
    <property type="protein sequence ID" value="CAA0816560.1"/>
    <property type="molecule type" value="Genomic_DNA"/>
</dbReference>
<evidence type="ECO:0000259" key="1">
    <source>
        <dbReference type="Pfam" id="PF03732"/>
    </source>
</evidence>
<reference evidence="3" key="1">
    <citation type="submission" date="2019-12" db="EMBL/GenBank/DDBJ databases">
        <authorList>
            <person name="Scholes J."/>
        </authorList>
    </citation>
    <scope>NUCLEOTIDE SEQUENCE</scope>
</reference>
<organism evidence="3 4">
    <name type="scientific">Striga hermonthica</name>
    <name type="common">Purple witchweed</name>
    <name type="synonym">Buchnera hermonthica</name>
    <dbReference type="NCBI Taxonomy" id="68872"/>
    <lineage>
        <taxon>Eukaryota</taxon>
        <taxon>Viridiplantae</taxon>
        <taxon>Streptophyta</taxon>
        <taxon>Embryophyta</taxon>
        <taxon>Tracheophyta</taxon>
        <taxon>Spermatophyta</taxon>
        <taxon>Magnoliopsida</taxon>
        <taxon>eudicotyledons</taxon>
        <taxon>Gunneridae</taxon>
        <taxon>Pentapetalae</taxon>
        <taxon>asterids</taxon>
        <taxon>lamiids</taxon>
        <taxon>Lamiales</taxon>
        <taxon>Orobanchaceae</taxon>
        <taxon>Buchnereae</taxon>
        <taxon>Striga</taxon>
    </lineage>
</organism>